<keyword evidence="1" id="KW-0812">Transmembrane</keyword>
<dbReference type="AlphaFoldDB" id="A0A2T0QD05"/>
<sequence>MNDRQGSDREPEPKVDAMAIVGTLLAGPLCWGGIGWLADWLTDRATPLFLPIGILLGLGGSIYLVWRRLPKH</sequence>
<dbReference type="EMBL" id="PVZC01000001">
    <property type="protein sequence ID" value="PRY01785.1"/>
    <property type="molecule type" value="Genomic_DNA"/>
</dbReference>
<evidence type="ECO:0000313" key="3">
    <source>
        <dbReference type="Proteomes" id="UP000237846"/>
    </source>
</evidence>
<evidence type="ECO:0000313" key="2">
    <source>
        <dbReference type="EMBL" id="PRY01785.1"/>
    </source>
</evidence>
<comment type="caution">
    <text evidence="2">The sequence shown here is derived from an EMBL/GenBank/DDBJ whole genome shotgun (WGS) entry which is preliminary data.</text>
</comment>
<feature type="transmembrane region" description="Helical" evidence="1">
    <location>
        <begin position="15"/>
        <end position="36"/>
    </location>
</feature>
<keyword evidence="1" id="KW-0472">Membrane</keyword>
<name>A0A2T0QD05_9ACTN</name>
<dbReference type="Proteomes" id="UP000237846">
    <property type="component" value="Unassembled WGS sequence"/>
</dbReference>
<reference evidence="2 3" key="1">
    <citation type="submission" date="2018-03" db="EMBL/GenBank/DDBJ databases">
        <title>Genomic Encyclopedia of Archaeal and Bacterial Type Strains, Phase II (KMG-II): from individual species to whole genera.</title>
        <authorList>
            <person name="Goeker M."/>
        </authorList>
    </citation>
    <scope>NUCLEOTIDE SEQUENCE [LARGE SCALE GENOMIC DNA]</scope>
    <source>
        <strain evidence="2 3">DSM 45601</strain>
    </source>
</reference>
<keyword evidence="3" id="KW-1185">Reference proteome</keyword>
<organism evidence="2 3">
    <name type="scientific">Allonocardiopsis opalescens</name>
    <dbReference type="NCBI Taxonomy" id="1144618"/>
    <lineage>
        <taxon>Bacteria</taxon>
        <taxon>Bacillati</taxon>
        <taxon>Actinomycetota</taxon>
        <taxon>Actinomycetes</taxon>
        <taxon>Streptosporangiales</taxon>
        <taxon>Allonocardiopsis</taxon>
    </lineage>
</organism>
<evidence type="ECO:0000256" key="1">
    <source>
        <dbReference type="SAM" id="Phobius"/>
    </source>
</evidence>
<dbReference type="RefSeq" id="WP_211302659.1">
    <property type="nucleotide sequence ID" value="NZ_PVZC01000001.1"/>
</dbReference>
<gene>
    <name evidence="2" type="ORF">CLV72_101381</name>
</gene>
<feature type="transmembrane region" description="Helical" evidence="1">
    <location>
        <begin position="48"/>
        <end position="66"/>
    </location>
</feature>
<keyword evidence="1" id="KW-1133">Transmembrane helix</keyword>
<accession>A0A2T0QD05</accession>
<proteinExistence type="predicted"/>
<protein>
    <submittedName>
        <fullName evidence="2">Putative F0F1-ATPase subunit (Ca2+/Mg2+ transporter)</fullName>
    </submittedName>
</protein>